<dbReference type="Proteomes" id="UP001341840">
    <property type="component" value="Unassembled WGS sequence"/>
</dbReference>
<comment type="caution">
    <text evidence="5">The sequence shown here is derived from an EMBL/GenBank/DDBJ whole genome shotgun (WGS) entry which is preliminary data.</text>
</comment>
<proteinExistence type="inferred from homology"/>
<accession>A0ABU6TGE5</accession>
<comment type="subunit">
    <text evidence="3">Binds to multiple calmodulin (CaM) in the presence of Ca(2+) and CaM-like proteins.</text>
</comment>
<dbReference type="Pfam" id="PF13178">
    <property type="entry name" value="DUF4005"/>
    <property type="match status" value="1"/>
</dbReference>
<dbReference type="InterPro" id="IPR025064">
    <property type="entry name" value="DUF4005"/>
</dbReference>
<keyword evidence="6" id="KW-1185">Reference proteome</keyword>
<gene>
    <name evidence="5" type="primary">IQD12_2</name>
    <name evidence="5" type="ORF">PIB30_039552</name>
</gene>
<organism evidence="5 6">
    <name type="scientific">Stylosanthes scabra</name>
    <dbReference type="NCBI Taxonomy" id="79078"/>
    <lineage>
        <taxon>Eukaryota</taxon>
        <taxon>Viridiplantae</taxon>
        <taxon>Streptophyta</taxon>
        <taxon>Embryophyta</taxon>
        <taxon>Tracheophyta</taxon>
        <taxon>Spermatophyta</taxon>
        <taxon>Magnoliopsida</taxon>
        <taxon>eudicotyledons</taxon>
        <taxon>Gunneridae</taxon>
        <taxon>Pentapetalae</taxon>
        <taxon>rosids</taxon>
        <taxon>fabids</taxon>
        <taxon>Fabales</taxon>
        <taxon>Fabaceae</taxon>
        <taxon>Papilionoideae</taxon>
        <taxon>50 kb inversion clade</taxon>
        <taxon>dalbergioids sensu lato</taxon>
        <taxon>Dalbergieae</taxon>
        <taxon>Pterocarpus clade</taxon>
        <taxon>Stylosanthes</taxon>
    </lineage>
</organism>
<evidence type="ECO:0000313" key="5">
    <source>
        <dbReference type="EMBL" id="MED6146953.1"/>
    </source>
</evidence>
<dbReference type="InterPro" id="IPR000048">
    <property type="entry name" value="IQ_motif_EF-hand-BS"/>
</dbReference>
<protein>
    <submittedName>
        <fullName evidence="5">IQ-domain</fullName>
    </submittedName>
</protein>
<evidence type="ECO:0000256" key="2">
    <source>
        <dbReference type="ARBA" id="ARBA00024341"/>
    </source>
</evidence>
<dbReference type="Pfam" id="PF00612">
    <property type="entry name" value="IQ"/>
    <property type="match status" value="1"/>
</dbReference>
<dbReference type="Gene3D" id="1.20.5.190">
    <property type="match status" value="1"/>
</dbReference>
<sequence length="353" mass="39895">MAKWKCLFGWVRRFFITSEPKENKPKKLGWRGWSLGRFKLKRHKTITGASRTLMDARTKQRDHALAMAIATAAAAEAAIAAANAAAEVVRLTGFSPSFNSSLSRRDQISAAIKIQSAYRAHLARKALRAMKGVVRLQAIIRGQAVRRRLFNARKKLPSNARNMAEVQEGSSLSNGDSYRSDSIKQFIKQKKKLEEKVLRAECCSSQRTWDCSSHSREEIEAIWLRKEEAIIKRERMKQYSSSQRLIIQSPALPLSLINKEQELMISSPVSLSRRSFSHHGNRSSVVDENSLPNSPVFLPTYMALTESSRAKTRSLSTPRERTRFLEDVCCDDVVTICSENIEASQKTCKSAKY</sequence>
<reference evidence="5 6" key="1">
    <citation type="journal article" date="2023" name="Plants (Basel)">
        <title>Bridging the Gap: Combining Genomics and Transcriptomics Approaches to Understand Stylosanthes scabra, an Orphan Legume from the Brazilian Caatinga.</title>
        <authorList>
            <person name="Ferreira-Neto J.R.C."/>
            <person name="da Silva M.D."/>
            <person name="Binneck E."/>
            <person name="de Melo N.F."/>
            <person name="da Silva R.H."/>
            <person name="de Melo A.L.T.M."/>
            <person name="Pandolfi V."/>
            <person name="Bustamante F.O."/>
            <person name="Brasileiro-Vidal A.C."/>
            <person name="Benko-Iseppon A.M."/>
        </authorList>
    </citation>
    <scope>NUCLEOTIDE SEQUENCE [LARGE SCALE GENOMIC DNA]</scope>
    <source>
        <tissue evidence="5">Leaves</tissue>
    </source>
</reference>
<dbReference type="PANTHER" id="PTHR32295:SF212">
    <property type="entry name" value="CALMODULIN BINDING PROTEIN-RELATED"/>
    <property type="match status" value="1"/>
</dbReference>
<evidence type="ECO:0000259" key="4">
    <source>
        <dbReference type="Pfam" id="PF13178"/>
    </source>
</evidence>
<evidence type="ECO:0000313" key="6">
    <source>
        <dbReference type="Proteomes" id="UP001341840"/>
    </source>
</evidence>
<comment type="similarity">
    <text evidence="2">Belongs to the IQD family.</text>
</comment>
<dbReference type="CDD" id="cd23767">
    <property type="entry name" value="IQCD"/>
    <property type="match status" value="1"/>
</dbReference>
<dbReference type="SMART" id="SM00015">
    <property type="entry name" value="IQ"/>
    <property type="match status" value="1"/>
</dbReference>
<dbReference type="EMBL" id="JASCZI010090830">
    <property type="protein sequence ID" value="MED6146953.1"/>
    <property type="molecule type" value="Genomic_DNA"/>
</dbReference>
<dbReference type="PANTHER" id="PTHR32295">
    <property type="entry name" value="IQ-DOMAIN 5-RELATED"/>
    <property type="match status" value="1"/>
</dbReference>
<feature type="domain" description="DUF4005" evidence="4">
    <location>
        <begin position="267"/>
        <end position="322"/>
    </location>
</feature>
<evidence type="ECO:0000256" key="1">
    <source>
        <dbReference type="ARBA" id="ARBA00022860"/>
    </source>
</evidence>
<keyword evidence="1" id="KW-0112">Calmodulin-binding</keyword>
<name>A0ABU6TGE5_9FABA</name>
<evidence type="ECO:0000256" key="3">
    <source>
        <dbReference type="ARBA" id="ARBA00024378"/>
    </source>
</evidence>
<dbReference type="PROSITE" id="PS50096">
    <property type="entry name" value="IQ"/>
    <property type="match status" value="2"/>
</dbReference>